<proteinExistence type="predicted"/>
<organism evidence="5 6">
    <name type="scientific">Enterocloster alcoholdehydrogenati</name>
    <dbReference type="NCBI Taxonomy" id="2547410"/>
    <lineage>
        <taxon>Bacteria</taxon>
        <taxon>Bacillati</taxon>
        <taxon>Bacillota</taxon>
        <taxon>Clostridia</taxon>
        <taxon>Lachnospirales</taxon>
        <taxon>Lachnospiraceae</taxon>
        <taxon>Enterocloster</taxon>
    </lineage>
</organism>
<evidence type="ECO:0000313" key="6">
    <source>
        <dbReference type="Proteomes" id="UP001600894"/>
    </source>
</evidence>
<dbReference type="PANTHER" id="PTHR30146">
    <property type="entry name" value="LACI-RELATED TRANSCRIPTIONAL REPRESSOR"/>
    <property type="match status" value="1"/>
</dbReference>
<dbReference type="SUPFAM" id="SSF53822">
    <property type="entry name" value="Periplasmic binding protein-like I"/>
    <property type="match status" value="1"/>
</dbReference>
<dbReference type="Proteomes" id="UP001600894">
    <property type="component" value="Unassembled WGS sequence"/>
</dbReference>
<dbReference type="PANTHER" id="PTHR30146:SF154">
    <property type="entry name" value="TRANSCRIPTION REGULATOR, MEMBER OF GALR FAMILY"/>
    <property type="match status" value="1"/>
</dbReference>
<sequence>MNINKIAELAGVSRATVSRYLNQGYVSEEKKRRIRQVIEETGYKPSAQAQMLRTRQTKLVGVILPKISSSSISRMVAGISDIMKKEGYQIILANTNNDIKEELEYLTLFKSNRVDGIIFIATIFIRKHMEILSDYQIPVVILGQCLKGYSCVYQDECHAAQSLTQILLRNGKKIGYIGVTTKDRAAGAERKRGFEKAIKETGMICPQKYRRQASFEMSDGYEIAKELLIENPELDSLFCATDTLALGAMQYAKQHGIAIPEKLQIVGIGDTPMGEVIEPALTTIHFYYKTSGEEAGKLLTSMLKSGDIIRKEIKMGFEICERKSTR</sequence>
<keyword evidence="1" id="KW-0805">Transcription regulation</keyword>
<evidence type="ECO:0000256" key="1">
    <source>
        <dbReference type="ARBA" id="ARBA00023015"/>
    </source>
</evidence>
<dbReference type="SUPFAM" id="SSF47413">
    <property type="entry name" value="lambda repressor-like DNA-binding domains"/>
    <property type="match status" value="1"/>
</dbReference>
<dbReference type="EMBL" id="BAABXL010000001">
    <property type="protein sequence ID" value="GAA6267756.1"/>
    <property type="molecule type" value="Genomic_DNA"/>
</dbReference>
<evidence type="ECO:0000256" key="2">
    <source>
        <dbReference type="ARBA" id="ARBA00023125"/>
    </source>
</evidence>
<accession>A0ABQ0AUP2</accession>
<reference evidence="5 6" key="1">
    <citation type="submission" date="2024-04" db="EMBL/GenBank/DDBJ databases">
        <title>Defined microbial consortia suppress multidrug-resistant proinflammatory Enterobacteriaceae via ecological control.</title>
        <authorList>
            <person name="Furuichi M."/>
            <person name="Kawaguchi T."/>
            <person name="Pust M."/>
            <person name="Yasuma K."/>
            <person name="Plichta D."/>
            <person name="Hasegawa N."/>
            <person name="Ohya T."/>
            <person name="Bhattarai S."/>
            <person name="Sasajima S."/>
            <person name="Aoto Y."/>
            <person name="Tuganbaev T."/>
            <person name="Yaginuma M."/>
            <person name="Ueda M."/>
            <person name="Okahashi N."/>
            <person name="Amafuji K."/>
            <person name="Kiridooshi Y."/>
            <person name="Sugita K."/>
            <person name="Strazar M."/>
            <person name="Skelly A."/>
            <person name="Suda W."/>
            <person name="Hattori M."/>
            <person name="Nakamoto N."/>
            <person name="Caballero S."/>
            <person name="Norman J."/>
            <person name="Olle B."/>
            <person name="Tanoue T."/>
            <person name="Arita M."/>
            <person name="Bucci V."/>
            <person name="Atarashi K."/>
            <person name="Xavier R."/>
            <person name="Honda K."/>
        </authorList>
    </citation>
    <scope>NUCLEOTIDE SEQUENCE [LARGE SCALE GENOMIC DNA]</scope>
    <source>
        <strain evidence="6">f13</strain>
    </source>
</reference>
<keyword evidence="2 5" id="KW-0238">DNA-binding</keyword>
<dbReference type="PROSITE" id="PS50932">
    <property type="entry name" value="HTH_LACI_2"/>
    <property type="match status" value="1"/>
</dbReference>
<dbReference type="Gene3D" id="1.10.260.40">
    <property type="entry name" value="lambda repressor-like DNA-binding domains"/>
    <property type="match status" value="1"/>
</dbReference>
<feature type="domain" description="HTH lacI-type" evidence="4">
    <location>
        <begin position="1"/>
        <end position="54"/>
    </location>
</feature>
<dbReference type="CDD" id="cd01542">
    <property type="entry name" value="PBP1_TreR-like"/>
    <property type="match status" value="1"/>
</dbReference>
<gene>
    <name evidence="5" type="ORF">F130042H8_08160</name>
</gene>
<dbReference type="CDD" id="cd01392">
    <property type="entry name" value="HTH_LacI"/>
    <property type="match status" value="1"/>
</dbReference>
<evidence type="ECO:0000313" key="5">
    <source>
        <dbReference type="EMBL" id="GAA6267756.1"/>
    </source>
</evidence>
<evidence type="ECO:0000256" key="3">
    <source>
        <dbReference type="ARBA" id="ARBA00023163"/>
    </source>
</evidence>
<dbReference type="RefSeq" id="WP_178301495.1">
    <property type="nucleotide sequence ID" value="NZ_BAABXL010000001.1"/>
</dbReference>
<dbReference type="Pfam" id="PF00356">
    <property type="entry name" value="LacI"/>
    <property type="match status" value="1"/>
</dbReference>
<keyword evidence="6" id="KW-1185">Reference proteome</keyword>
<dbReference type="Pfam" id="PF13377">
    <property type="entry name" value="Peripla_BP_3"/>
    <property type="match status" value="1"/>
</dbReference>
<evidence type="ECO:0000259" key="4">
    <source>
        <dbReference type="PROSITE" id="PS50932"/>
    </source>
</evidence>
<keyword evidence="3" id="KW-0804">Transcription</keyword>
<dbReference type="InterPro" id="IPR000843">
    <property type="entry name" value="HTH_LacI"/>
</dbReference>
<dbReference type="SMART" id="SM00354">
    <property type="entry name" value="HTH_LACI"/>
    <property type="match status" value="1"/>
</dbReference>
<comment type="caution">
    <text evidence="5">The sequence shown here is derived from an EMBL/GenBank/DDBJ whole genome shotgun (WGS) entry which is preliminary data.</text>
</comment>
<name>A0ABQ0AUP2_9FIRM</name>
<dbReference type="Gene3D" id="3.40.50.2300">
    <property type="match status" value="2"/>
</dbReference>
<dbReference type="InterPro" id="IPR028082">
    <property type="entry name" value="Peripla_BP_I"/>
</dbReference>
<dbReference type="GO" id="GO:0003677">
    <property type="term" value="F:DNA binding"/>
    <property type="evidence" value="ECO:0007669"/>
    <property type="project" value="UniProtKB-KW"/>
</dbReference>
<dbReference type="InterPro" id="IPR046335">
    <property type="entry name" value="LacI/GalR-like_sensor"/>
</dbReference>
<dbReference type="InterPro" id="IPR010982">
    <property type="entry name" value="Lambda_DNA-bd_dom_sf"/>
</dbReference>
<protein>
    <submittedName>
        <fullName evidence="5">LacI family DNA-binding transcriptional regulator</fullName>
    </submittedName>
</protein>